<evidence type="ECO:0008006" key="4">
    <source>
        <dbReference type="Google" id="ProtNLM"/>
    </source>
</evidence>
<dbReference type="Proteomes" id="UP000003052">
    <property type="component" value="Unassembled WGS sequence"/>
</dbReference>
<evidence type="ECO:0000313" key="3">
    <source>
        <dbReference type="Proteomes" id="UP000003052"/>
    </source>
</evidence>
<proteinExistence type="predicted"/>
<keyword evidence="1" id="KW-0812">Transmembrane</keyword>
<keyword evidence="1" id="KW-1133">Transmembrane helix</keyword>
<accession>E7REW0</accession>
<dbReference type="OrthoDB" id="2357341at2"/>
<feature type="transmembrane region" description="Helical" evidence="1">
    <location>
        <begin position="30"/>
        <end position="49"/>
    </location>
</feature>
<name>E7REW0_9BACL</name>
<keyword evidence="1" id="KW-0472">Membrane</keyword>
<evidence type="ECO:0000313" key="2">
    <source>
        <dbReference type="EMBL" id="EGA90496.1"/>
    </source>
</evidence>
<dbReference type="EMBL" id="AEPB01000017">
    <property type="protein sequence ID" value="EGA90496.1"/>
    <property type="molecule type" value="Genomic_DNA"/>
</dbReference>
<gene>
    <name evidence="2" type="ORF">GPDM_04999</name>
</gene>
<feature type="transmembrane region" description="Helical" evidence="1">
    <location>
        <begin position="6"/>
        <end position="23"/>
    </location>
</feature>
<comment type="caution">
    <text evidence="2">The sequence shown here is derived from an EMBL/GenBank/DDBJ whole genome shotgun (WGS) entry which is preliminary data.</text>
</comment>
<protein>
    <recommendedName>
        <fullName evidence="4">Alkaliphily related protein</fullName>
    </recommendedName>
</protein>
<dbReference type="AlphaFoldDB" id="E7REW0"/>
<dbReference type="eggNOG" id="ENOG5030BXG">
    <property type="taxonomic scope" value="Bacteria"/>
</dbReference>
<organism evidence="2 3">
    <name type="scientific">Planococcus donghaensis MPA1U2</name>
    <dbReference type="NCBI Taxonomy" id="933115"/>
    <lineage>
        <taxon>Bacteria</taxon>
        <taxon>Bacillati</taxon>
        <taxon>Bacillota</taxon>
        <taxon>Bacilli</taxon>
        <taxon>Bacillales</taxon>
        <taxon>Caryophanaceae</taxon>
        <taxon>Planococcus</taxon>
    </lineage>
</organism>
<reference evidence="2 3" key="1">
    <citation type="journal article" date="2011" name="J. Bacteriol.">
        <title>The Draft Genome of Planococcus donghaensis MPA1U2 Reveals Nonsporulation Pathways Controlled by a Conserved Spo0A Regulon.</title>
        <authorList>
            <person name="Pearson M.D."/>
            <person name="Noller H.F."/>
        </authorList>
    </citation>
    <scope>NUCLEOTIDE SEQUENCE [LARGE SCALE GENOMIC DNA]</scope>
    <source>
        <strain evidence="2 3">MPA1U2</strain>
    </source>
</reference>
<sequence length="66" mass="7393">MGFWYFLILLLGLCLFISGLLMTKRLQVPIRIGLLIVGTLFIALSLFMFSPGSAEIIADLFNLNRS</sequence>
<evidence type="ECO:0000256" key="1">
    <source>
        <dbReference type="SAM" id="Phobius"/>
    </source>
</evidence>